<dbReference type="GO" id="GO:0003723">
    <property type="term" value="F:RNA binding"/>
    <property type="evidence" value="ECO:0007669"/>
    <property type="project" value="UniProtKB-UniRule"/>
</dbReference>
<reference evidence="19" key="1">
    <citation type="submission" date="2017-01" db="EMBL/GenBank/DDBJ databases">
        <authorList>
            <person name="Varghese N."/>
            <person name="Submissions S."/>
        </authorList>
    </citation>
    <scope>NUCLEOTIDE SEQUENCE [LARGE SCALE GENOMIC DNA]</scope>
    <source>
        <strain evidence="19">DSM 24913</strain>
    </source>
</reference>
<evidence type="ECO:0000256" key="1">
    <source>
        <dbReference type="ARBA" id="ARBA00000077"/>
    </source>
</evidence>
<evidence type="ECO:0000256" key="8">
    <source>
        <dbReference type="ARBA" id="ARBA00022490"/>
    </source>
</evidence>
<protein>
    <recommendedName>
        <fullName evidence="7 14">Ribonuclease HII</fullName>
        <shortName evidence="14">RNase HII</shortName>
        <ecNumber evidence="6 14">3.1.26.4</ecNumber>
    </recommendedName>
</protein>
<keyword evidence="8 14" id="KW-0963">Cytoplasm</keyword>
<evidence type="ECO:0000313" key="18">
    <source>
        <dbReference type="EMBL" id="SIT18899.1"/>
    </source>
</evidence>
<dbReference type="NCBIfam" id="NF000596">
    <property type="entry name" value="PRK00015.1-4"/>
    <property type="match status" value="1"/>
</dbReference>
<dbReference type="EC" id="3.1.26.4" evidence="6 14"/>
<evidence type="ECO:0000256" key="15">
    <source>
        <dbReference type="PROSITE-ProRule" id="PRU01319"/>
    </source>
</evidence>
<keyword evidence="9 14" id="KW-0540">Nuclease</keyword>
<dbReference type="Gene3D" id="3.30.420.10">
    <property type="entry name" value="Ribonuclease H-like superfamily/Ribonuclease H"/>
    <property type="match status" value="1"/>
</dbReference>
<dbReference type="FunFam" id="3.30.420.10:FF:000006">
    <property type="entry name" value="Ribonuclease HII"/>
    <property type="match status" value="1"/>
</dbReference>
<dbReference type="STRING" id="484498.SAMN05421686_11523"/>
<evidence type="ECO:0000256" key="14">
    <source>
        <dbReference type="HAMAP-Rule" id="MF_00052"/>
    </source>
</evidence>
<sequence>MTDINKPEVADSEVIEPEITDPEITEEEAALIREGLIYCGVDEAGAGPLCGDVVAAAVILDPDKPIPELTDSKKLTEKKRERLFDEIREKAVDFCIASASVEEIDSINILNARMLAMTRAVEGLRVPCDHALIDGNKLPDLNLPATALIKGDARVAAISAASVLAKVQRDRDMVDMEEQYPGYGFAKHKGYGTKAHLEALEALGPCPIHRRTYAPVKRLLKD</sequence>
<evidence type="ECO:0000256" key="13">
    <source>
        <dbReference type="ARBA" id="ARBA00023211"/>
    </source>
</evidence>
<evidence type="ECO:0000256" key="7">
    <source>
        <dbReference type="ARBA" id="ARBA00019179"/>
    </source>
</evidence>
<comment type="cofactor">
    <cofactor evidence="14 15">
        <name>Mn(2+)</name>
        <dbReference type="ChEBI" id="CHEBI:29035"/>
    </cofactor>
    <cofactor evidence="14 15">
        <name>Mg(2+)</name>
        <dbReference type="ChEBI" id="CHEBI:18420"/>
    </cofactor>
    <text evidence="14 15">Manganese or magnesium. Binds 1 divalent metal ion per monomer in the absence of substrate. May bind a second metal ion after substrate binding.</text>
</comment>
<feature type="binding site" evidence="14 15">
    <location>
        <position position="42"/>
    </location>
    <ligand>
        <name>a divalent metal cation</name>
        <dbReference type="ChEBI" id="CHEBI:60240"/>
    </ligand>
</feature>
<evidence type="ECO:0000256" key="12">
    <source>
        <dbReference type="ARBA" id="ARBA00022801"/>
    </source>
</evidence>
<comment type="function">
    <text evidence="3 14 16">Endonuclease that specifically degrades the RNA of RNA-DNA hybrids.</text>
</comment>
<comment type="subcellular location">
    <subcellularLocation>
        <location evidence="4 14">Cytoplasm</location>
    </subcellularLocation>
</comment>
<evidence type="ECO:0000256" key="5">
    <source>
        <dbReference type="ARBA" id="ARBA00007383"/>
    </source>
</evidence>
<dbReference type="Proteomes" id="UP000185639">
    <property type="component" value="Unassembled WGS sequence"/>
</dbReference>
<dbReference type="PANTHER" id="PTHR10954">
    <property type="entry name" value="RIBONUCLEASE H2 SUBUNIT A"/>
    <property type="match status" value="1"/>
</dbReference>
<keyword evidence="12 14" id="KW-0378">Hydrolase</keyword>
<comment type="similarity">
    <text evidence="5 14 16">Belongs to the RNase HII family.</text>
</comment>
<dbReference type="InterPro" id="IPR022898">
    <property type="entry name" value="RNase_HII"/>
</dbReference>
<keyword evidence="11 14" id="KW-0255">Endonuclease</keyword>
<evidence type="ECO:0000256" key="6">
    <source>
        <dbReference type="ARBA" id="ARBA00012180"/>
    </source>
</evidence>
<accession>A0A1N7Q823</accession>
<evidence type="ECO:0000256" key="11">
    <source>
        <dbReference type="ARBA" id="ARBA00022759"/>
    </source>
</evidence>
<dbReference type="GO" id="GO:0004523">
    <property type="term" value="F:RNA-DNA hybrid ribonuclease activity"/>
    <property type="evidence" value="ECO:0007669"/>
    <property type="project" value="UniProtKB-UniRule"/>
</dbReference>
<dbReference type="GO" id="GO:0030145">
    <property type="term" value="F:manganese ion binding"/>
    <property type="evidence" value="ECO:0007669"/>
    <property type="project" value="UniProtKB-UniRule"/>
</dbReference>
<gene>
    <name evidence="14" type="primary">rnhB</name>
    <name evidence="18" type="ORF">SAMN05421686_11523</name>
</gene>
<evidence type="ECO:0000256" key="4">
    <source>
        <dbReference type="ARBA" id="ARBA00004496"/>
    </source>
</evidence>
<dbReference type="HAMAP" id="MF_00052_B">
    <property type="entry name" value="RNase_HII_B"/>
    <property type="match status" value="1"/>
</dbReference>
<dbReference type="GO" id="GO:0043137">
    <property type="term" value="P:DNA replication, removal of RNA primer"/>
    <property type="evidence" value="ECO:0007669"/>
    <property type="project" value="TreeGrafter"/>
</dbReference>
<dbReference type="AlphaFoldDB" id="A0A1N7Q823"/>
<dbReference type="Pfam" id="PF01351">
    <property type="entry name" value="RNase_HII"/>
    <property type="match status" value="1"/>
</dbReference>
<dbReference type="RefSeq" id="WP_084189103.1">
    <property type="nucleotide sequence ID" value="NZ_FTOH01000015.1"/>
</dbReference>
<proteinExistence type="inferred from homology"/>
<evidence type="ECO:0000256" key="3">
    <source>
        <dbReference type="ARBA" id="ARBA00004065"/>
    </source>
</evidence>
<keyword evidence="10 14" id="KW-0479">Metal-binding</keyword>
<evidence type="ECO:0000313" key="19">
    <source>
        <dbReference type="Proteomes" id="UP000185639"/>
    </source>
</evidence>
<feature type="binding site" evidence="14 15">
    <location>
        <position position="43"/>
    </location>
    <ligand>
        <name>a divalent metal cation</name>
        <dbReference type="ChEBI" id="CHEBI:60240"/>
    </ligand>
</feature>
<name>A0A1N7Q823_9GAMM</name>
<keyword evidence="19" id="KW-1185">Reference proteome</keyword>
<dbReference type="GO" id="GO:0032299">
    <property type="term" value="C:ribonuclease H2 complex"/>
    <property type="evidence" value="ECO:0007669"/>
    <property type="project" value="TreeGrafter"/>
</dbReference>
<dbReference type="PANTHER" id="PTHR10954:SF18">
    <property type="entry name" value="RIBONUCLEASE HII"/>
    <property type="match status" value="1"/>
</dbReference>
<evidence type="ECO:0000256" key="9">
    <source>
        <dbReference type="ARBA" id="ARBA00022722"/>
    </source>
</evidence>
<dbReference type="InterPro" id="IPR012337">
    <property type="entry name" value="RNaseH-like_sf"/>
</dbReference>
<dbReference type="OrthoDB" id="9803420at2"/>
<dbReference type="PROSITE" id="PS51975">
    <property type="entry name" value="RNASE_H_2"/>
    <property type="match status" value="1"/>
</dbReference>
<dbReference type="SUPFAM" id="SSF53098">
    <property type="entry name" value="Ribonuclease H-like"/>
    <property type="match status" value="1"/>
</dbReference>
<comment type="cofactor">
    <cofactor evidence="2">
        <name>Mg(2+)</name>
        <dbReference type="ChEBI" id="CHEBI:18420"/>
    </cofactor>
</comment>
<dbReference type="InterPro" id="IPR001352">
    <property type="entry name" value="RNase_HII/HIII"/>
</dbReference>
<organism evidence="18 19">
    <name type="scientific">Thalassolituus maritimus</name>
    <dbReference type="NCBI Taxonomy" id="484498"/>
    <lineage>
        <taxon>Bacteria</taxon>
        <taxon>Pseudomonadati</taxon>
        <taxon>Pseudomonadota</taxon>
        <taxon>Gammaproteobacteria</taxon>
        <taxon>Oceanospirillales</taxon>
        <taxon>Oceanospirillaceae</taxon>
        <taxon>Thalassolituus</taxon>
    </lineage>
</organism>
<dbReference type="CDD" id="cd07182">
    <property type="entry name" value="RNase_HII_bacteria_HII_like"/>
    <property type="match status" value="1"/>
</dbReference>
<keyword evidence="13 14" id="KW-0464">Manganese</keyword>
<dbReference type="EMBL" id="FTOH01000015">
    <property type="protein sequence ID" value="SIT18899.1"/>
    <property type="molecule type" value="Genomic_DNA"/>
</dbReference>
<evidence type="ECO:0000256" key="10">
    <source>
        <dbReference type="ARBA" id="ARBA00022723"/>
    </source>
</evidence>
<dbReference type="GO" id="GO:0005737">
    <property type="term" value="C:cytoplasm"/>
    <property type="evidence" value="ECO:0007669"/>
    <property type="project" value="UniProtKB-SubCell"/>
</dbReference>
<evidence type="ECO:0000259" key="17">
    <source>
        <dbReference type="PROSITE" id="PS51975"/>
    </source>
</evidence>
<evidence type="ECO:0000256" key="2">
    <source>
        <dbReference type="ARBA" id="ARBA00001946"/>
    </source>
</evidence>
<dbReference type="InterPro" id="IPR024567">
    <property type="entry name" value="RNase_HII/HIII_dom"/>
</dbReference>
<dbReference type="GO" id="GO:0006298">
    <property type="term" value="P:mismatch repair"/>
    <property type="evidence" value="ECO:0007669"/>
    <property type="project" value="TreeGrafter"/>
</dbReference>
<dbReference type="NCBIfam" id="NF000595">
    <property type="entry name" value="PRK00015.1-3"/>
    <property type="match status" value="1"/>
</dbReference>
<feature type="binding site" evidence="14 15">
    <location>
        <position position="134"/>
    </location>
    <ligand>
        <name>a divalent metal cation</name>
        <dbReference type="ChEBI" id="CHEBI:60240"/>
    </ligand>
</feature>
<feature type="domain" description="RNase H type-2" evidence="17">
    <location>
        <begin position="36"/>
        <end position="222"/>
    </location>
</feature>
<evidence type="ECO:0000256" key="16">
    <source>
        <dbReference type="RuleBase" id="RU003515"/>
    </source>
</evidence>
<dbReference type="InterPro" id="IPR036397">
    <property type="entry name" value="RNaseH_sf"/>
</dbReference>
<dbReference type="NCBIfam" id="NF000594">
    <property type="entry name" value="PRK00015.1-1"/>
    <property type="match status" value="1"/>
</dbReference>
<comment type="catalytic activity">
    <reaction evidence="1 14 15 16">
        <text>Endonucleolytic cleavage to 5'-phosphomonoester.</text>
        <dbReference type="EC" id="3.1.26.4"/>
    </reaction>
</comment>